<organism evidence="2 3">
    <name type="scientific">Austropuccinia psidii MF-1</name>
    <dbReference type="NCBI Taxonomy" id="1389203"/>
    <lineage>
        <taxon>Eukaryota</taxon>
        <taxon>Fungi</taxon>
        <taxon>Dikarya</taxon>
        <taxon>Basidiomycota</taxon>
        <taxon>Pucciniomycotina</taxon>
        <taxon>Pucciniomycetes</taxon>
        <taxon>Pucciniales</taxon>
        <taxon>Sphaerophragmiaceae</taxon>
        <taxon>Austropuccinia</taxon>
    </lineage>
</organism>
<sequence>MPVKHSPPANNKRSQRNQAFLTPTARAPLDHTPSVHQLSENLDRGPPSRRRGPRRRLGEAEDEEWEESVEKEDFEENKVEAAPKASGAPNLALSNKPLIPQAEPNFSKIMQKLNQ</sequence>
<keyword evidence="3" id="KW-1185">Reference proteome</keyword>
<feature type="compositionally biased region" description="Polar residues" evidence="1">
    <location>
        <begin position="8"/>
        <end position="21"/>
    </location>
</feature>
<gene>
    <name evidence="2" type="ORF">O181_004418</name>
</gene>
<evidence type="ECO:0000313" key="2">
    <source>
        <dbReference type="EMBL" id="MBW0464703.1"/>
    </source>
</evidence>
<dbReference type="Proteomes" id="UP000765509">
    <property type="component" value="Unassembled WGS sequence"/>
</dbReference>
<dbReference type="EMBL" id="AVOT02000855">
    <property type="protein sequence ID" value="MBW0464703.1"/>
    <property type="molecule type" value="Genomic_DNA"/>
</dbReference>
<feature type="region of interest" description="Disordered" evidence="1">
    <location>
        <begin position="1"/>
        <end position="115"/>
    </location>
</feature>
<evidence type="ECO:0000256" key="1">
    <source>
        <dbReference type="SAM" id="MobiDB-lite"/>
    </source>
</evidence>
<accession>A0A9Q3BGA9</accession>
<reference evidence="2" key="1">
    <citation type="submission" date="2021-03" db="EMBL/GenBank/DDBJ databases">
        <title>Draft genome sequence of rust myrtle Austropuccinia psidii MF-1, a brazilian biotype.</title>
        <authorList>
            <person name="Quecine M.C."/>
            <person name="Pachon D.M.R."/>
            <person name="Bonatelli M.L."/>
            <person name="Correr F.H."/>
            <person name="Franceschini L.M."/>
            <person name="Leite T.F."/>
            <person name="Margarido G.R.A."/>
            <person name="Almeida C.A."/>
            <person name="Ferrarezi J.A."/>
            <person name="Labate C.A."/>
        </authorList>
    </citation>
    <scope>NUCLEOTIDE SEQUENCE</scope>
    <source>
        <strain evidence="2">MF-1</strain>
    </source>
</reference>
<protein>
    <submittedName>
        <fullName evidence="2">Uncharacterized protein</fullName>
    </submittedName>
</protein>
<comment type="caution">
    <text evidence="2">The sequence shown here is derived from an EMBL/GenBank/DDBJ whole genome shotgun (WGS) entry which is preliminary data.</text>
</comment>
<proteinExistence type="predicted"/>
<evidence type="ECO:0000313" key="3">
    <source>
        <dbReference type="Proteomes" id="UP000765509"/>
    </source>
</evidence>
<feature type="compositionally biased region" description="Acidic residues" evidence="1">
    <location>
        <begin position="60"/>
        <end position="75"/>
    </location>
</feature>
<name>A0A9Q3BGA9_9BASI</name>
<dbReference type="AlphaFoldDB" id="A0A9Q3BGA9"/>